<dbReference type="InterPro" id="IPR011009">
    <property type="entry name" value="Kinase-like_dom_sf"/>
</dbReference>
<dbReference type="PANTHER" id="PTHR43289:SF6">
    <property type="entry name" value="SERINE_THREONINE-PROTEIN KINASE NEKL-3"/>
    <property type="match status" value="1"/>
</dbReference>
<evidence type="ECO:0000313" key="7">
    <source>
        <dbReference type="Proteomes" id="UP001374803"/>
    </source>
</evidence>
<sequence length="871" mass="94408">MTDMDGPVVLGLFANRFQMEREAGLGGMGVVYRAIDCQGGRAVALKVLRKSDPTAIRRFEREAEALGQLHHPGIVRYFAHGHSEEGEPYLAMEWIEGESLSVRIARALVAGRPLGVREVVALGHALADALAAAHARGIVHRDVKPSNILLVDGRLEEPKLADFGIVRADSAGSMTTSGVVIGTVGYMAPEQARGADDLDGRADLFSLGCVLYRCLTNAEVFEGTGAVMVLAKLLLHDAPRVSDHRADVPSALDDVIACLLAKNPDDRPPTATAVKEELARIALSLDGGSPHDGLSVTRREKLRRGWRFRPVAWLGLAATVLSAGLLSRGTTSRRTAEANSPVQVAGTPVTALPISPSCTPVAAALYRRGLQAIRQTDWPQADRLFEEASHADPSCPQVYLQRLIVSEGALSRKQQRELLARAVGYRDALSERDRLLLDVSTAVVGPDAAREKEAYQLLDQAARRFPGDAQILMLASMRAPNIGPGRAELELALERAAAAIAIDPAYADAVQSRARILARLGRSDEELAALDQCLEIAPGAVGCMGTRLAALKRRGQCADAVEQARNWTSWAPDDTQAYRQLAMSLAAVRSPRETVLEALRLRWERLPAERRPSWELFERARLAVWQGDFDEGARLANELERHVASSPSSESHFRAAMINISIAQEVGDDARAGRLAEQAMNKMAIWVGSEPNNGATFRQEPLLFAAALRGNRLSGPQWQETGDAWEGKSQSRLDPFERWLLRWGPAVGAGMGAQEAMERMPPTDVQSSVRSMFENLGVLESHEGWIRLEAGDAPAAVPLLENAARACQSLDYPFVNVRAHLGLARAKEKMGDKTGACAAYRVVIDQWGASKPPSVTAREAKQRSMALGCGR</sequence>
<dbReference type="SMART" id="SM00028">
    <property type="entry name" value="TPR"/>
    <property type="match status" value="3"/>
</dbReference>
<protein>
    <submittedName>
        <fullName evidence="6">Serine/threonine protein kinase</fullName>
    </submittedName>
</protein>
<gene>
    <name evidence="6" type="ORF">LVJ94_29050</name>
</gene>
<keyword evidence="7" id="KW-1185">Reference proteome</keyword>
<dbReference type="Proteomes" id="UP001374803">
    <property type="component" value="Chromosome"/>
</dbReference>
<keyword evidence="3 6" id="KW-0418">Kinase</keyword>
<dbReference type="InterPro" id="IPR000719">
    <property type="entry name" value="Prot_kinase_dom"/>
</dbReference>
<evidence type="ECO:0000256" key="1">
    <source>
        <dbReference type="ARBA" id="ARBA00022679"/>
    </source>
</evidence>
<evidence type="ECO:0000259" key="5">
    <source>
        <dbReference type="PROSITE" id="PS50011"/>
    </source>
</evidence>
<keyword evidence="2" id="KW-0547">Nucleotide-binding</keyword>
<dbReference type="Pfam" id="PF00069">
    <property type="entry name" value="Pkinase"/>
    <property type="match status" value="1"/>
</dbReference>
<evidence type="ECO:0000256" key="2">
    <source>
        <dbReference type="ARBA" id="ARBA00022741"/>
    </source>
</evidence>
<dbReference type="Gene3D" id="3.30.200.20">
    <property type="entry name" value="Phosphorylase Kinase, domain 1"/>
    <property type="match status" value="1"/>
</dbReference>
<keyword evidence="4" id="KW-0067">ATP-binding</keyword>
<dbReference type="EMBL" id="CP089983">
    <property type="protein sequence ID" value="WXB00954.1"/>
    <property type="molecule type" value="Genomic_DNA"/>
</dbReference>
<evidence type="ECO:0000256" key="4">
    <source>
        <dbReference type="ARBA" id="ARBA00022840"/>
    </source>
</evidence>
<accession>A0ABZ2KQM8</accession>
<dbReference type="PROSITE" id="PS00108">
    <property type="entry name" value="PROTEIN_KINASE_ST"/>
    <property type="match status" value="1"/>
</dbReference>
<proteinExistence type="predicted"/>
<dbReference type="Gene3D" id="1.10.510.10">
    <property type="entry name" value="Transferase(Phosphotransferase) domain 1"/>
    <property type="match status" value="1"/>
</dbReference>
<dbReference type="SMART" id="SM00220">
    <property type="entry name" value="S_TKc"/>
    <property type="match status" value="1"/>
</dbReference>
<dbReference type="CDD" id="cd14014">
    <property type="entry name" value="STKc_PknB_like"/>
    <property type="match status" value="1"/>
</dbReference>
<dbReference type="PANTHER" id="PTHR43289">
    <property type="entry name" value="MITOGEN-ACTIVATED PROTEIN KINASE KINASE KINASE 20-RELATED"/>
    <property type="match status" value="1"/>
</dbReference>
<organism evidence="6 7">
    <name type="scientific">Pendulispora rubella</name>
    <dbReference type="NCBI Taxonomy" id="2741070"/>
    <lineage>
        <taxon>Bacteria</taxon>
        <taxon>Pseudomonadati</taxon>
        <taxon>Myxococcota</taxon>
        <taxon>Myxococcia</taxon>
        <taxon>Myxococcales</taxon>
        <taxon>Sorangiineae</taxon>
        <taxon>Pendulisporaceae</taxon>
        <taxon>Pendulispora</taxon>
    </lineage>
</organism>
<dbReference type="SUPFAM" id="SSF48452">
    <property type="entry name" value="TPR-like"/>
    <property type="match status" value="1"/>
</dbReference>
<dbReference type="InterPro" id="IPR019734">
    <property type="entry name" value="TPR_rpt"/>
</dbReference>
<keyword evidence="1" id="KW-0808">Transferase</keyword>
<dbReference type="RefSeq" id="WP_394830561.1">
    <property type="nucleotide sequence ID" value="NZ_CP089929.1"/>
</dbReference>
<evidence type="ECO:0000256" key="3">
    <source>
        <dbReference type="ARBA" id="ARBA00022777"/>
    </source>
</evidence>
<dbReference type="SUPFAM" id="SSF56112">
    <property type="entry name" value="Protein kinase-like (PK-like)"/>
    <property type="match status" value="1"/>
</dbReference>
<dbReference type="GO" id="GO:0004674">
    <property type="term" value="F:protein serine/threonine kinase activity"/>
    <property type="evidence" value="ECO:0007669"/>
    <property type="project" value="UniProtKB-KW"/>
</dbReference>
<dbReference type="InterPro" id="IPR011990">
    <property type="entry name" value="TPR-like_helical_dom_sf"/>
</dbReference>
<dbReference type="PROSITE" id="PS50011">
    <property type="entry name" value="PROTEIN_KINASE_DOM"/>
    <property type="match status" value="1"/>
</dbReference>
<dbReference type="InterPro" id="IPR008271">
    <property type="entry name" value="Ser/Thr_kinase_AS"/>
</dbReference>
<feature type="domain" description="Protein kinase" evidence="5">
    <location>
        <begin position="17"/>
        <end position="279"/>
    </location>
</feature>
<dbReference type="Gene3D" id="1.25.40.10">
    <property type="entry name" value="Tetratricopeptide repeat domain"/>
    <property type="match status" value="1"/>
</dbReference>
<evidence type="ECO:0000313" key="6">
    <source>
        <dbReference type="EMBL" id="WXB00954.1"/>
    </source>
</evidence>
<keyword evidence="6" id="KW-0723">Serine/threonine-protein kinase</keyword>
<dbReference type="Pfam" id="PF13174">
    <property type="entry name" value="TPR_6"/>
    <property type="match status" value="1"/>
</dbReference>
<name>A0ABZ2KQM8_9BACT</name>
<reference evidence="6" key="1">
    <citation type="submission" date="2021-12" db="EMBL/GenBank/DDBJ databases">
        <title>Discovery of the Pendulisporaceae a myxobacterial family with distinct sporulation behavior and unique specialized metabolism.</title>
        <authorList>
            <person name="Garcia R."/>
            <person name="Popoff A."/>
            <person name="Bader C.D."/>
            <person name="Loehr J."/>
            <person name="Walesch S."/>
            <person name="Walt C."/>
            <person name="Boldt J."/>
            <person name="Bunk B."/>
            <person name="Haeckl F.J.F.P.J."/>
            <person name="Gunesch A.P."/>
            <person name="Birkelbach J."/>
            <person name="Nuebel U."/>
            <person name="Pietschmann T."/>
            <person name="Bach T."/>
            <person name="Mueller R."/>
        </authorList>
    </citation>
    <scope>NUCLEOTIDE SEQUENCE</scope>
    <source>
        <strain evidence="6">MSr11367</strain>
    </source>
</reference>